<protein>
    <recommendedName>
        <fullName evidence="3">Cullin N-terminal domain-containing protein</fullName>
    </recommendedName>
</protein>
<evidence type="ECO:0000256" key="1">
    <source>
        <dbReference type="ARBA" id="ARBA00006019"/>
    </source>
</evidence>
<sequence length="205" mass="23970">MTQRLSHDELWSEIEIALEQVFRKEPLEQTIYSKTYSNVYDFCTSAETGDSQAELYSRCKTFLKYHIELIKKECEARKGEDLLTFFTDQYDLFKCCAKVMDGLFAYLNRHWIKRQIQENQGEEKGIFTVDKLALNTWKELLLEGLHEKIVAAVVELSGQNQEDYVSTHPLLKKVDDCFVELELKEIAAEISSESEEKIKDQSEEF</sequence>
<evidence type="ECO:0000259" key="3">
    <source>
        <dbReference type="Pfam" id="PF00888"/>
    </source>
</evidence>
<keyword evidence="2" id="KW-0833">Ubl conjugation pathway</keyword>
<dbReference type="Pfam" id="PF00888">
    <property type="entry name" value="Cullin"/>
    <property type="match status" value="1"/>
</dbReference>
<accession>A0AAN4ZNN1</accession>
<dbReference type="InterPro" id="IPR045093">
    <property type="entry name" value="Cullin"/>
</dbReference>
<proteinExistence type="inferred from homology"/>
<feature type="domain" description="Cullin N-terminal" evidence="3">
    <location>
        <begin position="11"/>
        <end position="205"/>
    </location>
</feature>
<dbReference type="AlphaFoldDB" id="A0AAN4ZNN1"/>
<dbReference type="GO" id="GO:0031625">
    <property type="term" value="F:ubiquitin protein ligase binding"/>
    <property type="evidence" value="ECO:0007669"/>
    <property type="project" value="InterPro"/>
</dbReference>
<gene>
    <name evidence="4" type="ORF">PMAYCL1PPCAC_13404</name>
</gene>
<comment type="caution">
    <text evidence="4">The sequence shown here is derived from an EMBL/GenBank/DDBJ whole genome shotgun (WGS) entry which is preliminary data.</text>
</comment>
<dbReference type="GO" id="GO:0006511">
    <property type="term" value="P:ubiquitin-dependent protein catabolic process"/>
    <property type="evidence" value="ECO:0007669"/>
    <property type="project" value="InterPro"/>
</dbReference>
<dbReference type="Proteomes" id="UP001328107">
    <property type="component" value="Unassembled WGS sequence"/>
</dbReference>
<keyword evidence="5" id="KW-1185">Reference proteome</keyword>
<evidence type="ECO:0000313" key="5">
    <source>
        <dbReference type="Proteomes" id="UP001328107"/>
    </source>
</evidence>
<reference evidence="5" key="1">
    <citation type="submission" date="2022-10" db="EMBL/GenBank/DDBJ databases">
        <title>Genome assembly of Pristionchus species.</title>
        <authorList>
            <person name="Yoshida K."/>
            <person name="Sommer R.J."/>
        </authorList>
    </citation>
    <scope>NUCLEOTIDE SEQUENCE [LARGE SCALE GENOMIC DNA]</scope>
    <source>
        <strain evidence="5">RS5460</strain>
    </source>
</reference>
<dbReference type="InterPro" id="IPR016159">
    <property type="entry name" value="Cullin_repeat-like_dom_sf"/>
</dbReference>
<comment type="similarity">
    <text evidence="1">Belongs to the cullin family.</text>
</comment>
<name>A0AAN4ZNN1_9BILA</name>
<evidence type="ECO:0000313" key="4">
    <source>
        <dbReference type="EMBL" id="GMR43209.1"/>
    </source>
</evidence>
<dbReference type="Gene3D" id="1.20.1310.10">
    <property type="entry name" value="Cullin Repeats"/>
    <property type="match status" value="1"/>
</dbReference>
<dbReference type="InterPro" id="IPR001373">
    <property type="entry name" value="Cullin_N"/>
</dbReference>
<dbReference type="PANTHER" id="PTHR11932">
    <property type="entry name" value="CULLIN"/>
    <property type="match status" value="1"/>
</dbReference>
<organism evidence="4 5">
    <name type="scientific">Pristionchus mayeri</name>
    <dbReference type="NCBI Taxonomy" id="1317129"/>
    <lineage>
        <taxon>Eukaryota</taxon>
        <taxon>Metazoa</taxon>
        <taxon>Ecdysozoa</taxon>
        <taxon>Nematoda</taxon>
        <taxon>Chromadorea</taxon>
        <taxon>Rhabditida</taxon>
        <taxon>Rhabditina</taxon>
        <taxon>Diplogasteromorpha</taxon>
        <taxon>Diplogasteroidea</taxon>
        <taxon>Neodiplogasteridae</taxon>
        <taxon>Pristionchus</taxon>
    </lineage>
</organism>
<evidence type="ECO:0000256" key="2">
    <source>
        <dbReference type="ARBA" id="ARBA00022786"/>
    </source>
</evidence>
<dbReference type="EMBL" id="BTRK01000003">
    <property type="protein sequence ID" value="GMR43209.1"/>
    <property type="molecule type" value="Genomic_DNA"/>
</dbReference>
<dbReference type="SUPFAM" id="SSF74788">
    <property type="entry name" value="Cullin repeat-like"/>
    <property type="match status" value="1"/>
</dbReference>